<dbReference type="Gene3D" id="3.60.15.10">
    <property type="entry name" value="Ribonuclease Z/Hydroxyacylglutathione hydrolase-like"/>
    <property type="match status" value="1"/>
</dbReference>
<dbReference type="STRING" id="1797532.A2729_01880"/>
<dbReference type="SUPFAM" id="SSF56281">
    <property type="entry name" value="Metallo-hydrolase/oxidoreductase"/>
    <property type="match status" value="1"/>
</dbReference>
<accession>A0A1G1XY68</accession>
<comment type="caution">
    <text evidence="1">The sequence shown here is derived from an EMBL/GenBank/DDBJ whole genome shotgun (WGS) entry which is preliminary data.</text>
</comment>
<name>A0A1G1XY68_9BACT</name>
<dbReference type="EMBL" id="MHIB01000010">
    <property type="protein sequence ID" value="OGY44874.1"/>
    <property type="molecule type" value="Genomic_DNA"/>
</dbReference>
<dbReference type="PANTHER" id="PTHR39189">
    <property type="entry name" value="UPF0173 METAL-DEPENDENT HYDROLASE YTKL"/>
    <property type="match status" value="1"/>
</dbReference>
<dbReference type="AlphaFoldDB" id="A0A1G1XY68"/>
<dbReference type="PANTHER" id="PTHR39189:SF1">
    <property type="entry name" value="UPF0173 METAL-DEPENDENT HYDROLASE YTKL"/>
    <property type="match status" value="1"/>
</dbReference>
<reference evidence="1 2" key="1">
    <citation type="journal article" date="2016" name="Nat. Commun.">
        <title>Thousands of microbial genomes shed light on interconnected biogeochemical processes in an aquifer system.</title>
        <authorList>
            <person name="Anantharaman K."/>
            <person name="Brown C.T."/>
            <person name="Hug L.A."/>
            <person name="Sharon I."/>
            <person name="Castelle C.J."/>
            <person name="Probst A.J."/>
            <person name="Thomas B.C."/>
            <person name="Singh A."/>
            <person name="Wilkins M.J."/>
            <person name="Karaoz U."/>
            <person name="Brodie E.L."/>
            <person name="Williams K.H."/>
            <person name="Hubbard S.S."/>
            <person name="Banfield J.F."/>
        </authorList>
    </citation>
    <scope>NUCLEOTIDE SEQUENCE [LARGE SCALE GENOMIC DNA]</scope>
</reference>
<organism evidence="1 2">
    <name type="scientific">Candidatus Buchananbacteria bacterium RIFCSPHIGHO2_01_FULL_39_14</name>
    <dbReference type="NCBI Taxonomy" id="1797532"/>
    <lineage>
        <taxon>Bacteria</taxon>
        <taxon>Candidatus Buchananiibacteriota</taxon>
    </lineage>
</organism>
<evidence type="ECO:0000313" key="2">
    <source>
        <dbReference type="Proteomes" id="UP000178930"/>
    </source>
</evidence>
<gene>
    <name evidence="1" type="ORF">A2729_01880</name>
</gene>
<protein>
    <recommendedName>
        <fullName evidence="3">Lactamase</fullName>
    </recommendedName>
</protein>
<dbReference type="Pfam" id="PF13483">
    <property type="entry name" value="Lactamase_B_3"/>
    <property type="match status" value="1"/>
</dbReference>
<dbReference type="InterPro" id="IPR036866">
    <property type="entry name" value="RibonucZ/Hydroxyglut_hydro"/>
</dbReference>
<dbReference type="Proteomes" id="UP000178930">
    <property type="component" value="Unassembled WGS sequence"/>
</dbReference>
<proteinExistence type="predicted"/>
<sequence length="217" mass="24254">MNIQWFGQSCFKIEGEKSTLVMDPFGDNYGLKLPRLNAEVITVSHQHQDHNNTSAIKGTGDQPPFVIEAPGEYEVKNIFVYGIPAFHDNENGKQRGENIIYRVEIDGISLAHLGDLGHLLTNGQIEKLEGVDILLIPVGGTYTISAKQATEIISQIEPRIVIPMHYQLPELKLDAKIDGVDKFCKEIGICPTERPNKFKVAKKDLPQEELRVVILEP</sequence>
<evidence type="ECO:0000313" key="1">
    <source>
        <dbReference type="EMBL" id="OGY44874.1"/>
    </source>
</evidence>
<evidence type="ECO:0008006" key="3">
    <source>
        <dbReference type="Google" id="ProtNLM"/>
    </source>
</evidence>